<dbReference type="EMBL" id="BDRX01000044">
    <property type="protein sequence ID" value="GBF93781.1"/>
    <property type="molecule type" value="Genomic_DNA"/>
</dbReference>
<evidence type="ECO:0000256" key="3">
    <source>
        <dbReference type="ARBA" id="ARBA00022448"/>
    </source>
</evidence>
<feature type="transmembrane region" description="Helical" evidence="8">
    <location>
        <begin position="351"/>
        <end position="371"/>
    </location>
</feature>
<dbReference type="Proteomes" id="UP000247498">
    <property type="component" value="Unassembled WGS sequence"/>
</dbReference>
<dbReference type="Pfam" id="PF03169">
    <property type="entry name" value="OPT"/>
    <property type="match status" value="1"/>
</dbReference>
<feature type="transmembrane region" description="Helical" evidence="8">
    <location>
        <begin position="437"/>
        <end position="455"/>
    </location>
</feature>
<reference evidence="9 10" key="1">
    <citation type="journal article" date="2018" name="Sci. Rep.">
        <title>Raphidocelis subcapitata (=Pseudokirchneriella subcapitata) provides an insight into genome evolution and environmental adaptations in the Sphaeropleales.</title>
        <authorList>
            <person name="Suzuki S."/>
            <person name="Yamaguchi H."/>
            <person name="Nakajima N."/>
            <person name="Kawachi M."/>
        </authorList>
    </citation>
    <scope>NUCLEOTIDE SEQUENCE [LARGE SCALE GENOMIC DNA]</scope>
    <source>
        <strain evidence="9 10">NIES-35</strain>
    </source>
</reference>
<feature type="compositionally biased region" description="Gly residues" evidence="7">
    <location>
        <begin position="28"/>
        <end position="45"/>
    </location>
</feature>
<feature type="compositionally biased region" description="Low complexity" evidence="7">
    <location>
        <begin position="650"/>
        <end position="663"/>
    </location>
</feature>
<proteinExistence type="inferred from homology"/>
<dbReference type="STRING" id="307507.A0A2V0P1M6"/>
<feature type="transmembrane region" description="Helical" evidence="8">
    <location>
        <begin position="960"/>
        <end position="978"/>
    </location>
</feature>
<evidence type="ECO:0000256" key="8">
    <source>
        <dbReference type="SAM" id="Phobius"/>
    </source>
</evidence>
<feature type="transmembrane region" description="Helical" evidence="8">
    <location>
        <begin position="709"/>
        <end position="731"/>
    </location>
</feature>
<feature type="compositionally biased region" description="Low complexity" evidence="7">
    <location>
        <begin position="102"/>
        <end position="119"/>
    </location>
</feature>
<feature type="compositionally biased region" description="Low complexity" evidence="7">
    <location>
        <begin position="7"/>
        <end position="27"/>
    </location>
</feature>
<feature type="transmembrane region" description="Helical" evidence="8">
    <location>
        <begin position="772"/>
        <end position="789"/>
    </location>
</feature>
<dbReference type="AlphaFoldDB" id="A0A2V0P1M6"/>
<keyword evidence="5 8" id="KW-1133">Transmembrane helix</keyword>
<feature type="transmembrane region" description="Helical" evidence="8">
    <location>
        <begin position="918"/>
        <end position="940"/>
    </location>
</feature>
<evidence type="ECO:0000256" key="1">
    <source>
        <dbReference type="ARBA" id="ARBA00004141"/>
    </source>
</evidence>
<gene>
    <name evidence="9" type="ORF">Rsub_06113</name>
</gene>
<dbReference type="InterPro" id="IPR004813">
    <property type="entry name" value="OPT"/>
</dbReference>
<evidence type="ECO:0000313" key="9">
    <source>
        <dbReference type="EMBL" id="GBF93781.1"/>
    </source>
</evidence>
<feature type="transmembrane region" description="Helical" evidence="8">
    <location>
        <begin position="795"/>
        <end position="815"/>
    </location>
</feature>
<evidence type="ECO:0000256" key="6">
    <source>
        <dbReference type="ARBA" id="ARBA00023136"/>
    </source>
</evidence>
<feature type="region of interest" description="Disordered" evidence="7">
    <location>
        <begin position="629"/>
        <end position="664"/>
    </location>
</feature>
<dbReference type="GO" id="GO:0016020">
    <property type="term" value="C:membrane"/>
    <property type="evidence" value="ECO:0007669"/>
    <property type="project" value="UniProtKB-SubCell"/>
</dbReference>
<dbReference type="InterPro" id="IPR045035">
    <property type="entry name" value="YSL-like"/>
</dbReference>
<feature type="transmembrane region" description="Helical" evidence="8">
    <location>
        <begin position="594"/>
        <end position="626"/>
    </location>
</feature>
<feature type="transmembrane region" description="Helical" evidence="8">
    <location>
        <begin position="545"/>
        <end position="574"/>
    </location>
</feature>
<dbReference type="OrthoDB" id="627262at2759"/>
<dbReference type="PANTHER" id="PTHR31645">
    <property type="entry name" value="OLIGOPEPTIDE TRANSPORTER YGL114W-RELATED"/>
    <property type="match status" value="1"/>
</dbReference>
<feature type="region of interest" description="Disordered" evidence="7">
    <location>
        <begin position="67"/>
        <end position="242"/>
    </location>
</feature>
<sequence length="1004" mass="100631">MEGQGSEPAGEEAVAAPFADAAPRDGVGAAGGGSGGRAAAGGGGVKFDETPAVGVASSTVKPAAWSFLKSKATGKPPQQPGDARLPPPPARFDSSAMPARPALKSSNSSLASLANSAADSQEEQHQQQTAQHNNHYQQQQQEQEQQQQPAPPRGRDAPSGAEAFLAALGGERAPTSPPEGAGLWAPDYAAGGGEAGPSAAAGIANPLFELSPHARPGGGRPRVSFDAAPHGARDADGAPPPALKDAKPYGGAVAADGDAEPEIDQAFFAAAGASGSGTQPVATAPDRDDAGSVANSAAASSVIIPPGSSAPLPTLSAQLTPRALLAGVVVGCGYALLATRLVLVAGLTPSFQVSMAAGCWAVLKVFTLLLGRDVACVPPLVGQEVAVASAAALACAGSVVAGGFGPALEALSKTAIVGLTGPEAAPGSVTTLGYARGVAWVLLVGVAGGLLFVPMRRQLLARPSMVFPTGAATGHLVNSLHTPGMSYHGHKARSRFVQWGLISFFVSGYEWVFSNPACDGFAKFPTFGLTLAKWRWLFDFSMLQVGVGLMAPLGVAWSLLVGAVLSWGVLWPVLSGRSGTWFPEDAAASDARGLYGYQLAIGLGLMMADGAYCAVRCAVGGVIELAGPRRRRRRRHPSKAAAPPRPSAPRAPRGPGSVASSKASARRRWHAEALAALENDAMSEASNLQFGLSAVERSLRKHIFQSDRMLAASMACLIAAALLLIGAAFALPPLLAPISGVRYWQLIVATAAAAPFAALANARGVGTTDVNLAPAFAAGAVALFSAWGGDGAADGGAAGIAAGIAAGSVVLGTAQSAAHMGFSFAAGLTSLTSPRAVFAAHLIGAAAGALFAPFAYTLLMPALPLSPLAGPARAAAALFSTGGLSALPSYAGWMALAAAVVGGVLAGTRDAMGARARVFIPAPAIMGVAMLAGASVAVAVTLGTILRVVWRWRAPRSADTYAAVVGGALVAGDGLWALGRALLGAFAVAPPICMNFSAAPGSTV</sequence>
<evidence type="ECO:0000256" key="5">
    <source>
        <dbReference type="ARBA" id="ARBA00022989"/>
    </source>
</evidence>
<feature type="compositionally biased region" description="Low complexity" evidence="7">
    <location>
        <begin position="160"/>
        <end position="173"/>
    </location>
</feature>
<comment type="similarity">
    <text evidence="2">Belongs to the YSL (TC 2.A.67.2) family.</text>
</comment>
<feature type="transmembrane region" description="Helical" evidence="8">
    <location>
        <begin position="743"/>
        <end position="760"/>
    </location>
</feature>
<feature type="transmembrane region" description="Helical" evidence="8">
    <location>
        <begin position="887"/>
        <end position="906"/>
    </location>
</feature>
<feature type="compositionally biased region" description="Low complexity" evidence="7">
    <location>
        <begin position="126"/>
        <end position="148"/>
    </location>
</feature>
<evidence type="ECO:0000256" key="7">
    <source>
        <dbReference type="SAM" id="MobiDB-lite"/>
    </source>
</evidence>
<name>A0A2V0P1M6_9CHLO</name>
<dbReference type="GO" id="GO:0035673">
    <property type="term" value="F:oligopeptide transmembrane transporter activity"/>
    <property type="evidence" value="ECO:0007669"/>
    <property type="project" value="InterPro"/>
</dbReference>
<comment type="caution">
    <text evidence="9">The sequence shown here is derived from an EMBL/GenBank/DDBJ whole genome shotgun (WGS) entry which is preliminary data.</text>
</comment>
<feature type="compositionally biased region" description="Basic residues" evidence="7">
    <location>
        <begin position="629"/>
        <end position="638"/>
    </location>
</feature>
<protein>
    <submittedName>
        <fullName evidence="9">Metal-nicotianamine transporter-like</fullName>
    </submittedName>
</protein>
<keyword evidence="6 8" id="KW-0472">Membrane</keyword>
<keyword evidence="10" id="KW-1185">Reference proteome</keyword>
<feature type="transmembrane region" description="Helical" evidence="8">
    <location>
        <begin position="836"/>
        <end position="859"/>
    </location>
</feature>
<evidence type="ECO:0000313" key="10">
    <source>
        <dbReference type="Proteomes" id="UP000247498"/>
    </source>
</evidence>
<evidence type="ECO:0000256" key="2">
    <source>
        <dbReference type="ARBA" id="ARBA00010276"/>
    </source>
</evidence>
<keyword evidence="3" id="KW-0813">Transport</keyword>
<dbReference type="InParanoid" id="A0A2V0P1M6"/>
<feature type="region of interest" description="Disordered" evidence="7">
    <location>
        <begin position="1"/>
        <end position="50"/>
    </location>
</feature>
<comment type="subcellular location">
    <subcellularLocation>
        <location evidence="1">Membrane</location>
        <topology evidence="1">Multi-pass membrane protein</topology>
    </subcellularLocation>
</comment>
<evidence type="ECO:0000256" key="4">
    <source>
        <dbReference type="ARBA" id="ARBA00022692"/>
    </source>
</evidence>
<accession>A0A2V0P1M6</accession>
<feature type="transmembrane region" description="Helical" evidence="8">
    <location>
        <begin position="323"/>
        <end position="345"/>
    </location>
</feature>
<keyword evidence="4 8" id="KW-0812">Transmembrane</keyword>
<organism evidence="9 10">
    <name type="scientific">Raphidocelis subcapitata</name>
    <dbReference type="NCBI Taxonomy" id="307507"/>
    <lineage>
        <taxon>Eukaryota</taxon>
        <taxon>Viridiplantae</taxon>
        <taxon>Chlorophyta</taxon>
        <taxon>core chlorophytes</taxon>
        <taxon>Chlorophyceae</taxon>
        <taxon>CS clade</taxon>
        <taxon>Sphaeropleales</taxon>
        <taxon>Selenastraceae</taxon>
        <taxon>Raphidocelis</taxon>
    </lineage>
</organism>
<dbReference type="PANTHER" id="PTHR31645:SF0">
    <property type="entry name" value="OLIGOPEPTIDE TRANSPORTER YGL114W-RELATED"/>
    <property type="match status" value="1"/>
</dbReference>